<name>A0A2U2MRB1_9BIFI</name>
<sequence length="283" mass="29937">MNEETHPIDGNKPNQEKQQTPHPAQPAQGGAAIGGNQAPSAAPTSSTTQTRIPQHPFHNPPQDTSSQWAPRTTPTSSPYKTPQTAEPRAQSRTITLKLPAFIGLIVAIVAALVIGVVAGVGMSSTAIDDANNRAEASEADRQKIADAYDQVMSQIEQETQQQQKQSTSEQAIKVTGGHWNGDTYGTGYGRGVITVRNDGTKTLSNVGIVVAKLDAGGKVTGEANGQLQTALQPGQSADIDFMLDPSDKNVTHAQATTILYSLDKNGTDFTQYNITNAPKIAVK</sequence>
<evidence type="ECO:0000256" key="2">
    <source>
        <dbReference type="SAM" id="MobiDB-lite"/>
    </source>
</evidence>
<dbReference type="NCBIfam" id="NF038353">
    <property type="entry name" value="FxLYD_dom"/>
    <property type="match status" value="1"/>
</dbReference>
<reference evidence="4 5" key="1">
    <citation type="journal article" date="2018" name="Int. J. Syst. Evol. Microbiol.">
        <title>Bifidobacterium catulorum sp. nov., a novel taxon from the faeces of the baby common marmoset (Callithrix jacchus).</title>
        <authorList>
            <person name="Modesto M."/>
            <person name="Michelini S."/>
            <person name="Oki K."/>
            <person name="Biavati B."/>
            <person name="Watanabe K."/>
            <person name="Mattarelli P."/>
        </authorList>
    </citation>
    <scope>NUCLEOTIDE SEQUENCE [LARGE SCALE GENOMIC DNA]</scope>
    <source>
        <strain evidence="4 5">MRM 8.19</strain>
    </source>
</reference>
<evidence type="ECO:0000256" key="3">
    <source>
        <dbReference type="SAM" id="Phobius"/>
    </source>
</evidence>
<feature type="region of interest" description="Disordered" evidence="2">
    <location>
        <begin position="1"/>
        <end position="89"/>
    </location>
</feature>
<evidence type="ECO:0000313" key="4">
    <source>
        <dbReference type="EMBL" id="PWG59369.1"/>
    </source>
</evidence>
<accession>A0A2U2MRB1</accession>
<feature type="compositionally biased region" description="Low complexity" evidence="2">
    <location>
        <begin position="18"/>
        <end position="50"/>
    </location>
</feature>
<feature type="transmembrane region" description="Helical" evidence="3">
    <location>
        <begin position="98"/>
        <end position="122"/>
    </location>
</feature>
<keyword evidence="1" id="KW-0175">Coiled coil</keyword>
<organism evidence="4 5">
    <name type="scientific">Bifidobacterium catulorum</name>
    <dbReference type="NCBI Taxonomy" id="1630173"/>
    <lineage>
        <taxon>Bacteria</taxon>
        <taxon>Bacillati</taxon>
        <taxon>Actinomycetota</taxon>
        <taxon>Actinomycetes</taxon>
        <taxon>Bifidobacteriales</taxon>
        <taxon>Bifidobacteriaceae</taxon>
        <taxon>Bifidobacterium</taxon>
    </lineage>
</organism>
<comment type="caution">
    <text evidence="4">The sequence shown here is derived from an EMBL/GenBank/DDBJ whole genome shotgun (WGS) entry which is preliminary data.</text>
</comment>
<dbReference type="InterPro" id="IPR047676">
    <property type="entry name" value="FxLYD_dom"/>
</dbReference>
<keyword evidence="5" id="KW-1185">Reference proteome</keyword>
<protein>
    <submittedName>
        <fullName evidence="4">Uncharacterized protein</fullName>
    </submittedName>
</protein>
<dbReference type="AlphaFoldDB" id="A0A2U2MRB1"/>
<dbReference type="Proteomes" id="UP000245753">
    <property type="component" value="Unassembled WGS sequence"/>
</dbReference>
<evidence type="ECO:0000256" key="1">
    <source>
        <dbReference type="SAM" id="Coils"/>
    </source>
</evidence>
<feature type="coiled-coil region" evidence="1">
    <location>
        <begin position="127"/>
        <end position="165"/>
    </location>
</feature>
<keyword evidence="3" id="KW-1133">Transmembrane helix</keyword>
<gene>
    <name evidence="4" type="ORF">DF200_08080</name>
</gene>
<dbReference type="EMBL" id="QFFN01000024">
    <property type="protein sequence ID" value="PWG59369.1"/>
    <property type="molecule type" value="Genomic_DNA"/>
</dbReference>
<keyword evidence="3" id="KW-0472">Membrane</keyword>
<dbReference type="RefSeq" id="WP_109137768.1">
    <property type="nucleotide sequence ID" value="NZ_QFFN01000024.1"/>
</dbReference>
<evidence type="ECO:0000313" key="5">
    <source>
        <dbReference type="Proteomes" id="UP000245753"/>
    </source>
</evidence>
<keyword evidence="3" id="KW-0812">Transmembrane</keyword>
<feature type="compositionally biased region" description="Polar residues" evidence="2">
    <location>
        <begin position="61"/>
        <end position="89"/>
    </location>
</feature>
<proteinExistence type="predicted"/>